<keyword evidence="4 7" id="KW-0068">Autocatalytic cleavage</keyword>
<dbReference type="SUPFAM" id="SSF51306">
    <property type="entry name" value="LexA/Signal peptidase"/>
    <property type="match status" value="1"/>
</dbReference>
<evidence type="ECO:0000256" key="1">
    <source>
        <dbReference type="ARBA" id="ARBA00007484"/>
    </source>
</evidence>
<dbReference type="PANTHER" id="PTHR33516">
    <property type="entry name" value="LEXA REPRESSOR"/>
    <property type="match status" value="1"/>
</dbReference>
<evidence type="ECO:0000256" key="7">
    <source>
        <dbReference type="RuleBase" id="RU003991"/>
    </source>
</evidence>
<dbReference type="InterPro" id="IPR006197">
    <property type="entry name" value="Peptidase_S24_LexA"/>
</dbReference>
<keyword evidence="6" id="KW-0742">SOS response</keyword>
<evidence type="ECO:0000259" key="9">
    <source>
        <dbReference type="Pfam" id="PF00717"/>
    </source>
</evidence>
<keyword evidence="5" id="KW-0234">DNA repair</keyword>
<dbReference type="PRINTS" id="PR00726">
    <property type="entry name" value="LEXASERPTASE"/>
</dbReference>
<feature type="domain" description="Peptidase S24/S26A/S26B/S26C" evidence="9">
    <location>
        <begin position="76"/>
        <end position="192"/>
    </location>
</feature>
<evidence type="ECO:0000313" key="11">
    <source>
        <dbReference type="Proteomes" id="UP000463939"/>
    </source>
</evidence>
<dbReference type="InterPro" id="IPR015927">
    <property type="entry name" value="Peptidase_S24_S26A/B/C"/>
</dbReference>
<evidence type="ECO:0000256" key="6">
    <source>
        <dbReference type="ARBA" id="ARBA00023236"/>
    </source>
</evidence>
<dbReference type="Pfam" id="PF00717">
    <property type="entry name" value="Peptidase_S24"/>
    <property type="match status" value="1"/>
</dbReference>
<evidence type="ECO:0000256" key="4">
    <source>
        <dbReference type="ARBA" id="ARBA00022813"/>
    </source>
</evidence>
<dbReference type="GO" id="GO:0006281">
    <property type="term" value="P:DNA repair"/>
    <property type="evidence" value="ECO:0007669"/>
    <property type="project" value="UniProtKB-KW"/>
</dbReference>
<keyword evidence="3 7" id="KW-0378">Hydrolase</keyword>
<gene>
    <name evidence="10" type="primary">umuD</name>
    <name evidence="10" type="ORF">SFSGTM_14400</name>
</gene>
<dbReference type="CDD" id="cd06529">
    <property type="entry name" value="S24_LexA-like"/>
    <property type="match status" value="1"/>
</dbReference>
<evidence type="ECO:0000313" key="10">
    <source>
        <dbReference type="EMBL" id="BBP00732.1"/>
    </source>
</evidence>
<dbReference type="AlphaFoldDB" id="A0A809S979"/>
<dbReference type="Gene3D" id="2.10.109.10">
    <property type="entry name" value="Umud Fragment, subunit A"/>
    <property type="match status" value="1"/>
</dbReference>
<dbReference type="GO" id="GO:0009432">
    <property type="term" value="P:SOS response"/>
    <property type="evidence" value="ECO:0007669"/>
    <property type="project" value="UniProtKB-KW"/>
</dbReference>
<evidence type="ECO:0000256" key="5">
    <source>
        <dbReference type="ARBA" id="ARBA00023204"/>
    </source>
</evidence>
<feature type="region of interest" description="Disordered" evidence="8">
    <location>
        <begin position="1"/>
        <end position="27"/>
    </location>
</feature>
<evidence type="ECO:0000256" key="2">
    <source>
        <dbReference type="ARBA" id="ARBA00022763"/>
    </source>
</evidence>
<keyword evidence="11" id="KW-1185">Reference proteome</keyword>
<keyword evidence="2" id="KW-0227">DNA damage</keyword>
<reference evidence="11" key="1">
    <citation type="submission" date="2019-11" db="EMBL/GenBank/DDBJ databases">
        <title>Isolation and characterization of a novel species in the genus Sulfuriferula.</title>
        <authorList>
            <person name="Mochizuki J."/>
            <person name="Kojima H."/>
            <person name="Fukui M."/>
        </authorList>
    </citation>
    <scope>NUCLEOTIDE SEQUENCE [LARGE SCALE GENOMIC DNA]</scope>
    <source>
        <strain evidence="11">SGTM</strain>
    </source>
</reference>
<evidence type="ECO:0000256" key="3">
    <source>
        <dbReference type="ARBA" id="ARBA00022801"/>
    </source>
</evidence>
<dbReference type="EMBL" id="AP021881">
    <property type="protein sequence ID" value="BBP00732.1"/>
    <property type="molecule type" value="Genomic_DNA"/>
</dbReference>
<dbReference type="Proteomes" id="UP000463939">
    <property type="component" value="Chromosome"/>
</dbReference>
<dbReference type="InterPro" id="IPR039418">
    <property type="entry name" value="LexA-like"/>
</dbReference>
<organism evidence="10 11">
    <name type="scientific">Sulfuriferula nivalis</name>
    <dbReference type="NCBI Taxonomy" id="2675298"/>
    <lineage>
        <taxon>Bacteria</taxon>
        <taxon>Pseudomonadati</taxon>
        <taxon>Pseudomonadota</taxon>
        <taxon>Betaproteobacteria</taxon>
        <taxon>Nitrosomonadales</taxon>
        <taxon>Sulfuricellaceae</taxon>
        <taxon>Sulfuriferula</taxon>
    </lineage>
</organism>
<protein>
    <submittedName>
        <fullName evidence="10">SOS response transcriptional regulator</fullName>
    </submittedName>
</protein>
<dbReference type="KEGG" id="sniv:SFSGTM_14400"/>
<dbReference type="InterPro" id="IPR050077">
    <property type="entry name" value="LexA_repressor"/>
</dbReference>
<comment type="similarity">
    <text evidence="1 7">Belongs to the peptidase S24 family.</text>
</comment>
<dbReference type="InterPro" id="IPR036286">
    <property type="entry name" value="LexA/Signal_pep-like_sf"/>
</dbReference>
<dbReference type="GO" id="GO:0016787">
    <property type="term" value="F:hydrolase activity"/>
    <property type="evidence" value="ECO:0007669"/>
    <property type="project" value="UniProtKB-KW"/>
</dbReference>
<dbReference type="PANTHER" id="PTHR33516:SF2">
    <property type="entry name" value="LEXA REPRESSOR-RELATED"/>
    <property type="match status" value="1"/>
</dbReference>
<dbReference type="RefSeq" id="WP_232526063.1">
    <property type="nucleotide sequence ID" value="NZ_AP021881.1"/>
</dbReference>
<dbReference type="GO" id="GO:0003677">
    <property type="term" value="F:DNA binding"/>
    <property type="evidence" value="ECO:0007669"/>
    <property type="project" value="InterPro"/>
</dbReference>
<name>A0A809S979_9PROT</name>
<accession>A0A809S979</accession>
<proteinExistence type="inferred from homology"/>
<dbReference type="NCBIfam" id="NF007621">
    <property type="entry name" value="PRK10276.1"/>
    <property type="match status" value="1"/>
</dbReference>
<evidence type="ECO:0000256" key="8">
    <source>
        <dbReference type="SAM" id="MobiDB-lite"/>
    </source>
</evidence>
<sequence>MMTDISSHGGKRSGAGRKTAYGEPTKQVRIPASQVPVVLDYLNALRHQQPVVPPLVSGMITHISPMLMETPRWAVPVMSHTIPAGFPSPADDYVEDRIDLNTHLIHHREATFILRVSGWSMINAGIHDGDEIIVDRALNAVHGNVVVAIINNELTVKRLHKTGTEIRLVPENPEFKDIIIGAEEELIIWGVVTRVLHKV</sequence>
<dbReference type="GO" id="GO:0006355">
    <property type="term" value="P:regulation of DNA-templated transcription"/>
    <property type="evidence" value="ECO:0007669"/>
    <property type="project" value="InterPro"/>
</dbReference>